<sequence>MVSQSNISVRQNKALSTVRSVFVINPRKEVSLIMTYPVQIGRNFDEILRAVDALQRNEKYNVITPANWVHGDETIVPPLYSDEDAIEKFGYMQKKTDHVRFTKDPMVMSHKGKGADGKWVDVPIEVNVTADDATGTTHDGSDDASDDGYNEFLAFLNGANDVK</sequence>
<organism evidence="3 4">
    <name type="scientific">Cyclotella atomus</name>
    <dbReference type="NCBI Taxonomy" id="382360"/>
    <lineage>
        <taxon>Eukaryota</taxon>
        <taxon>Sar</taxon>
        <taxon>Stramenopiles</taxon>
        <taxon>Ochrophyta</taxon>
        <taxon>Bacillariophyta</taxon>
        <taxon>Coscinodiscophyceae</taxon>
        <taxon>Thalassiosirophycidae</taxon>
        <taxon>Stephanodiscales</taxon>
        <taxon>Stephanodiscaceae</taxon>
        <taxon>Cyclotella</taxon>
    </lineage>
</organism>
<protein>
    <recommendedName>
        <fullName evidence="2">Peroxiredoxin C-terminal domain-containing protein</fullName>
    </recommendedName>
</protein>
<accession>A0ABD3QMU9</accession>
<keyword evidence="1" id="KW-0560">Oxidoreductase</keyword>
<dbReference type="EMBL" id="JALLPJ020000150">
    <property type="protein sequence ID" value="KAL3800871.1"/>
    <property type="molecule type" value="Genomic_DNA"/>
</dbReference>
<dbReference type="Gene3D" id="3.40.30.10">
    <property type="entry name" value="Glutaredoxin"/>
    <property type="match status" value="1"/>
</dbReference>
<dbReference type="Proteomes" id="UP001530400">
    <property type="component" value="Unassembled WGS sequence"/>
</dbReference>
<dbReference type="GO" id="GO:0016491">
    <property type="term" value="F:oxidoreductase activity"/>
    <property type="evidence" value="ECO:0007669"/>
    <property type="project" value="UniProtKB-KW"/>
</dbReference>
<comment type="caution">
    <text evidence="3">The sequence shown here is derived from an EMBL/GenBank/DDBJ whole genome shotgun (WGS) entry which is preliminary data.</text>
</comment>
<evidence type="ECO:0000256" key="1">
    <source>
        <dbReference type="ARBA" id="ARBA00023002"/>
    </source>
</evidence>
<gene>
    <name evidence="3" type="ORF">ACHAWO_008821</name>
</gene>
<feature type="domain" description="Peroxiredoxin C-terminal" evidence="2">
    <location>
        <begin position="53"/>
        <end position="89"/>
    </location>
</feature>
<evidence type="ECO:0000313" key="4">
    <source>
        <dbReference type="Proteomes" id="UP001530400"/>
    </source>
</evidence>
<evidence type="ECO:0000259" key="2">
    <source>
        <dbReference type="Pfam" id="PF10417"/>
    </source>
</evidence>
<dbReference type="InterPro" id="IPR036249">
    <property type="entry name" value="Thioredoxin-like_sf"/>
</dbReference>
<keyword evidence="4" id="KW-1185">Reference proteome</keyword>
<reference evidence="3 4" key="1">
    <citation type="submission" date="2024-10" db="EMBL/GenBank/DDBJ databases">
        <title>Updated reference genomes for cyclostephanoid diatoms.</title>
        <authorList>
            <person name="Roberts W.R."/>
            <person name="Alverson A.J."/>
        </authorList>
    </citation>
    <scope>NUCLEOTIDE SEQUENCE [LARGE SCALE GENOMIC DNA]</scope>
    <source>
        <strain evidence="3 4">AJA010-31</strain>
    </source>
</reference>
<dbReference type="InterPro" id="IPR019479">
    <property type="entry name" value="Peroxiredoxin_C"/>
</dbReference>
<dbReference type="Pfam" id="PF10417">
    <property type="entry name" value="1-cysPrx_C"/>
    <property type="match status" value="1"/>
</dbReference>
<name>A0ABD3QMU9_9STRA</name>
<evidence type="ECO:0000313" key="3">
    <source>
        <dbReference type="EMBL" id="KAL3800871.1"/>
    </source>
</evidence>
<dbReference type="AlphaFoldDB" id="A0ABD3QMU9"/>
<dbReference type="SUPFAM" id="SSF52833">
    <property type="entry name" value="Thioredoxin-like"/>
    <property type="match status" value="1"/>
</dbReference>
<proteinExistence type="predicted"/>